<dbReference type="InterPro" id="IPR011067">
    <property type="entry name" value="Plasmid_toxin/cell-grow_inhib"/>
</dbReference>
<protein>
    <submittedName>
        <fullName evidence="3">PemK family protein</fullName>
    </submittedName>
</protein>
<accession>E6S7Z0</accession>
<comment type="similarity">
    <text evidence="1">Belongs to the PemK/MazF family.</text>
</comment>
<evidence type="ECO:0000313" key="3">
    <source>
        <dbReference type="EMBL" id="ADU49086.1"/>
    </source>
</evidence>
<organism evidence="3 4">
    <name type="scientific">Intrasporangium calvum (strain ATCC 23552 / DSM 43043 / JCM 3097 / NBRC 12989 / NCIMB 10167 / NRRL B-3866 / 7 KIP)</name>
    <dbReference type="NCBI Taxonomy" id="710696"/>
    <lineage>
        <taxon>Bacteria</taxon>
        <taxon>Bacillati</taxon>
        <taxon>Actinomycetota</taxon>
        <taxon>Actinomycetes</taxon>
        <taxon>Micrococcales</taxon>
        <taxon>Intrasporangiaceae</taxon>
        <taxon>Intrasporangium</taxon>
    </lineage>
</organism>
<keyword evidence="2" id="KW-1277">Toxin-antitoxin system</keyword>
<dbReference type="GO" id="GO:0006402">
    <property type="term" value="P:mRNA catabolic process"/>
    <property type="evidence" value="ECO:0007669"/>
    <property type="project" value="TreeGrafter"/>
</dbReference>
<dbReference type="SUPFAM" id="SSF50118">
    <property type="entry name" value="Cell growth inhibitor/plasmid maintenance toxic component"/>
    <property type="match status" value="1"/>
</dbReference>
<dbReference type="GO" id="GO:0016075">
    <property type="term" value="P:rRNA catabolic process"/>
    <property type="evidence" value="ECO:0007669"/>
    <property type="project" value="TreeGrafter"/>
</dbReference>
<dbReference type="Pfam" id="PF02452">
    <property type="entry name" value="PemK_toxin"/>
    <property type="match status" value="1"/>
</dbReference>
<evidence type="ECO:0000256" key="1">
    <source>
        <dbReference type="ARBA" id="ARBA00007521"/>
    </source>
</evidence>
<gene>
    <name evidence="3" type="ordered locus">Intca_2580</name>
</gene>
<dbReference type="eggNOG" id="COG2337">
    <property type="taxonomic scope" value="Bacteria"/>
</dbReference>
<dbReference type="Proteomes" id="UP000008914">
    <property type="component" value="Chromosome"/>
</dbReference>
<dbReference type="GO" id="GO:0004521">
    <property type="term" value="F:RNA endonuclease activity"/>
    <property type="evidence" value="ECO:0007669"/>
    <property type="project" value="TreeGrafter"/>
</dbReference>
<evidence type="ECO:0000313" key="4">
    <source>
        <dbReference type="Proteomes" id="UP000008914"/>
    </source>
</evidence>
<evidence type="ECO:0000256" key="2">
    <source>
        <dbReference type="ARBA" id="ARBA00022649"/>
    </source>
</evidence>
<proteinExistence type="inferred from homology"/>
<reference evidence="3 4" key="1">
    <citation type="journal article" date="2010" name="Stand. Genomic Sci.">
        <title>Complete genome sequence of Intrasporangium calvum type strain (7 KIP).</title>
        <authorList>
            <person name="Del Rio T.G."/>
            <person name="Chertkov O."/>
            <person name="Yasawong M."/>
            <person name="Lucas S."/>
            <person name="Deshpande S."/>
            <person name="Cheng J.F."/>
            <person name="Detter C."/>
            <person name="Tapia R."/>
            <person name="Han C."/>
            <person name="Goodwin L."/>
            <person name="Pitluck S."/>
            <person name="Liolios K."/>
            <person name="Ivanova N."/>
            <person name="Mavromatis K."/>
            <person name="Pati A."/>
            <person name="Chen A."/>
            <person name="Palaniappan K."/>
            <person name="Land M."/>
            <person name="Hauser L."/>
            <person name="Chang Y.J."/>
            <person name="Jeffries C.D."/>
            <person name="Rohde M."/>
            <person name="Pukall R."/>
            <person name="Sikorski J."/>
            <person name="Goker M."/>
            <person name="Woyke T."/>
            <person name="Bristow J."/>
            <person name="Eisen J.A."/>
            <person name="Markowitz V."/>
            <person name="Hugenholtz P."/>
            <person name="Kyrpides N.C."/>
            <person name="Klenk H.P."/>
            <person name="Lapidus A."/>
        </authorList>
    </citation>
    <scope>NUCLEOTIDE SEQUENCE [LARGE SCALE GENOMIC DNA]</scope>
    <source>
        <strain evidence="4">ATCC 23552 / DSM 43043 / JCM 3097 / NBRC 12989 / 7 KIP</strain>
    </source>
</reference>
<dbReference type="STRING" id="710696.Intca_2580"/>
<dbReference type="EMBL" id="CP002343">
    <property type="protein sequence ID" value="ADU49086.1"/>
    <property type="molecule type" value="Genomic_DNA"/>
</dbReference>
<sequence>MREICLVRLDQTRPALVLTREAARGAMTKVTVAPITTTVKGLSSEVRVGPDNGLDHECAVALDNVVTVPVELLGRTIGFLKAEQEVELARALVLAYDLELPLLG</sequence>
<name>E6S7Z0_INTC7</name>
<dbReference type="PANTHER" id="PTHR33988">
    <property type="entry name" value="ENDORIBONUCLEASE MAZF-RELATED"/>
    <property type="match status" value="1"/>
</dbReference>
<dbReference type="AlphaFoldDB" id="E6S7Z0"/>
<dbReference type="InterPro" id="IPR003477">
    <property type="entry name" value="PemK-like"/>
</dbReference>
<dbReference type="HOGENOM" id="CLU_174647_0_0_11"/>
<dbReference type="GO" id="GO:0003677">
    <property type="term" value="F:DNA binding"/>
    <property type="evidence" value="ECO:0007669"/>
    <property type="project" value="InterPro"/>
</dbReference>
<dbReference type="Gene3D" id="2.30.30.110">
    <property type="match status" value="1"/>
</dbReference>
<dbReference type="PANTHER" id="PTHR33988:SF2">
    <property type="entry name" value="ENDORIBONUCLEASE MAZF"/>
    <property type="match status" value="1"/>
</dbReference>
<dbReference type="OrthoDB" id="5419693at2"/>
<keyword evidence="4" id="KW-1185">Reference proteome</keyword>
<dbReference type="KEGG" id="ica:Intca_2580"/>
<dbReference type="RefSeq" id="WP_013493400.1">
    <property type="nucleotide sequence ID" value="NC_014830.1"/>
</dbReference>